<comment type="caution">
    <text evidence="2">The sequence shown here is derived from an EMBL/GenBank/DDBJ whole genome shotgun (WGS) entry which is preliminary data.</text>
</comment>
<name>A0A8J7K0P0_9CYAN</name>
<organism evidence="2 3">
    <name type="scientific">Plectonema cf. radiosum LEGE 06105</name>
    <dbReference type="NCBI Taxonomy" id="945769"/>
    <lineage>
        <taxon>Bacteria</taxon>
        <taxon>Bacillati</taxon>
        <taxon>Cyanobacteriota</taxon>
        <taxon>Cyanophyceae</taxon>
        <taxon>Oscillatoriophycideae</taxon>
        <taxon>Oscillatoriales</taxon>
        <taxon>Microcoleaceae</taxon>
        <taxon>Plectonema</taxon>
    </lineage>
</organism>
<accession>A0A8J7K0P0</accession>
<evidence type="ECO:0000313" key="3">
    <source>
        <dbReference type="Proteomes" id="UP000620559"/>
    </source>
</evidence>
<evidence type="ECO:0000259" key="1">
    <source>
        <dbReference type="Pfam" id="PF10057"/>
    </source>
</evidence>
<protein>
    <submittedName>
        <fullName evidence="2">DUF2294 family protein</fullName>
    </submittedName>
</protein>
<dbReference type="Pfam" id="PF10057">
    <property type="entry name" value="MpsC"/>
    <property type="match status" value="1"/>
</dbReference>
<gene>
    <name evidence="2" type="ORF">IQ247_14630</name>
</gene>
<sequence length="130" mass="14818">MHSQISHSQNLEKIIAERIQSLFISQLGHQPKDVYCRFLDDKLTVIIENAVTKPEQLLMAAGHQDVVIKARGRIEEILQPQLQKIIEEVTNSQVKDILFATHLDTNYVSIIALFADKCNVTAEQKQKLIK</sequence>
<feature type="domain" description="Na+-translocating membrane potential-generating system MpsC" evidence="1">
    <location>
        <begin position="9"/>
        <end position="115"/>
    </location>
</feature>
<dbReference type="RefSeq" id="WP_193921165.1">
    <property type="nucleotide sequence ID" value="NZ_JADEWL010000044.1"/>
</dbReference>
<dbReference type="Proteomes" id="UP000620559">
    <property type="component" value="Unassembled WGS sequence"/>
</dbReference>
<proteinExistence type="predicted"/>
<dbReference type="AlphaFoldDB" id="A0A8J7K0P0"/>
<dbReference type="InterPro" id="IPR018745">
    <property type="entry name" value="MpsC"/>
</dbReference>
<evidence type="ECO:0000313" key="2">
    <source>
        <dbReference type="EMBL" id="MBE9213886.1"/>
    </source>
</evidence>
<reference evidence="2" key="1">
    <citation type="submission" date="2020-10" db="EMBL/GenBank/DDBJ databases">
        <authorList>
            <person name="Castelo-Branco R."/>
            <person name="Eusebio N."/>
            <person name="Adriana R."/>
            <person name="Vieira A."/>
            <person name="Brugerolle De Fraissinette N."/>
            <person name="Rezende De Castro R."/>
            <person name="Schneider M.P."/>
            <person name="Vasconcelos V."/>
            <person name="Leao P.N."/>
        </authorList>
    </citation>
    <scope>NUCLEOTIDE SEQUENCE</scope>
    <source>
        <strain evidence="2">LEGE 06105</strain>
    </source>
</reference>
<keyword evidence="3" id="KW-1185">Reference proteome</keyword>
<dbReference type="EMBL" id="JADEWL010000044">
    <property type="protein sequence ID" value="MBE9213886.1"/>
    <property type="molecule type" value="Genomic_DNA"/>
</dbReference>